<dbReference type="EMBL" id="WABS01000029">
    <property type="protein sequence ID" value="MBI0555761.1"/>
    <property type="molecule type" value="Genomic_DNA"/>
</dbReference>
<keyword evidence="4" id="KW-0813">Transport</keyword>
<dbReference type="EMBL" id="CP003415">
    <property type="protein sequence ID" value="AFI88579.1"/>
    <property type="molecule type" value="Genomic_DNA"/>
</dbReference>
<feature type="transmembrane region" description="Helical" evidence="7">
    <location>
        <begin position="72"/>
        <end position="93"/>
    </location>
</feature>
<evidence type="ECO:0000256" key="7">
    <source>
        <dbReference type="SAM" id="Phobius"/>
    </source>
</evidence>
<dbReference type="InterPro" id="IPR001123">
    <property type="entry name" value="LeuE-type"/>
</dbReference>
<reference evidence="9" key="4">
    <citation type="submission" date="2024-05" db="EMBL/GenBank/DDBJ databases">
        <title>Identification of Pectobacterium versatile causing blackleg of potato from New York State with a whole genome sequencing approach.</title>
        <authorList>
            <person name="Ma X."/>
            <person name="Swingle B."/>
        </authorList>
    </citation>
    <scope>NUCLEOTIDE SEQUENCE</scope>
    <source>
        <strain evidence="9">NY1588A</strain>
    </source>
</reference>
<evidence type="ECO:0000256" key="6">
    <source>
        <dbReference type="ARBA" id="ARBA00023136"/>
    </source>
</evidence>
<organism evidence="8 10">
    <name type="scientific">Pectobacterium parmentieri</name>
    <dbReference type="NCBI Taxonomy" id="1905730"/>
    <lineage>
        <taxon>Bacteria</taxon>
        <taxon>Pseudomonadati</taxon>
        <taxon>Pseudomonadota</taxon>
        <taxon>Gammaproteobacteria</taxon>
        <taxon>Enterobacterales</taxon>
        <taxon>Pectobacteriaceae</taxon>
        <taxon>Pectobacterium</taxon>
    </lineage>
</organism>
<dbReference type="PANTHER" id="PTHR30086:SF20">
    <property type="entry name" value="ARGININE EXPORTER PROTEIN ARGO-RELATED"/>
    <property type="match status" value="1"/>
</dbReference>
<dbReference type="Proteomes" id="UP001194579">
    <property type="component" value="Unassembled WGS sequence"/>
</dbReference>
<sequence>MLTLSTIIYFSMIASLQTLSPGPAVTLLINEGISNGFKKTLPFMIGFRLGEVMLITASLVITYVGAKAFSEYVYLIKLFGGAYLLFLGCRIILNKRRVSSANKKDDDRFFVNLIKAMVTTLSNPKAIIFFSTFIPSFLYSLSDYEFNFIILGAVFICVSMTTDLLYAAVSSIGKNIVNASFIKILSVISGSSLILTGSYSIFSGLS</sequence>
<keyword evidence="11" id="KW-1185">Reference proteome</keyword>
<feature type="transmembrane region" description="Helical" evidence="7">
    <location>
        <begin position="41"/>
        <end position="66"/>
    </location>
</feature>
<dbReference type="PATRIC" id="fig|1166016.3.peg.458"/>
<evidence type="ECO:0000313" key="11">
    <source>
        <dbReference type="Proteomes" id="UP001194579"/>
    </source>
</evidence>
<dbReference type="AlphaFoldDB" id="A0A0H3HYW6"/>
<proteinExistence type="predicted"/>
<keyword evidence="3 7" id="KW-0812">Transmembrane</keyword>
<evidence type="ECO:0000313" key="8">
    <source>
        <dbReference type="EMBL" id="AFI88579.1"/>
    </source>
</evidence>
<feature type="transmembrane region" description="Helical" evidence="7">
    <location>
        <begin position="181"/>
        <end position="202"/>
    </location>
</feature>
<feature type="transmembrane region" description="Helical" evidence="7">
    <location>
        <begin position="146"/>
        <end position="169"/>
    </location>
</feature>
<keyword evidence="4" id="KW-0029">Amino-acid transport</keyword>
<evidence type="ECO:0000256" key="1">
    <source>
        <dbReference type="ARBA" id="ARBA00004651"/>
    </source>
</evidence>
<dbReference type="Pfam" id="PF01810">
    <property type="entry name" value="LysE"/>
    <property type="match status" value="1"/>
</dbReference>
<reference evidence="8 10" key="1">
    <citation type="journal article" date="2012" name="J. Bacteriol.">
        <title>Genome sequence of Pectobacterium sp. strain SCC3193.</title>
        <authorList>
            <person name="Koskinen J.P."/>
            <person name="Laine P."/>
            <person name="Niemi O."/>
            <person name="Nykyri J."/>
            <person name="Harjunpaa H."/>
            <person name="Auvinen P."/>
            <person name="Paulin L."/>
            <person name="Pirhonen M."/>
            <person name="Palva T."/>
            <person name="Holm L."/>
        </authorList>
    </citation>
    <scope>NUCLEOTIDE SEQUENCE [LARGE SCALE GENOMIC DNA]</scope>
    <source>
        <strain evidence="8 10">SCC3193</strain>
    </source>
</reference>
<evidence type="ECO:0000313" key="10">
    <source>
        <dbReference type="Proteomes" id="UP000008044"/>
    </source>
</evidence>
<evidence type="ECO:0000256" key="5">
    <source>
        <dbReference type="ARBA" id="ARBA00022989"/>
    </source>
</evidence>
<dbReference type="eggNOG" id="COG1280">
    <property type="taxonomic scope" value="Bacteria"/>
</dbReference>
<dbReference type="RefSeq" id="WP_014698599.1">
    <property type="nucleotide sequence ID" value="NC_017845.1"/>
</dbReference>
<reference evidence="8" key="2">
    <citation type="submission" date="2012-03" db="EMBL/GenBank/DDBJ databases">
        <authorList>
            <person name="Koskinen P."/>
            <person name="Laine P."/>
            <person name="Niemi O."/>
            <person name="Nykyri J."/>
            <person name="Harjunpaa H."/>
            <person name="Auvinen P."/>
            <person name="Paulin L."/>
            <person name="Pirhonen M."/>
            <person name="Palva T."/>
            <person name="Holm L."/>
        </authorList>
    </citation>
    <scope>NUCLEOTIDE SEQUENCE</scope>
    <source>
        <strain evidence="8">SCC3193</strain>
    </source>
</reference>
<keyword evidence="5 7" id="KW-1133">Transmembrane helix</keyword>
<dbReference type="HOGENOM" id="CLU_079569_3_2_6"/>
<dbReference type="Proteomes" id="UP000008044">
    <property type="component" value="Chromosome"/>
</dbReference>
<dbReference type="KEGG" id="pec:W5S_0452"/>
<reference evidence="11" key="3">
    <citation type="submission" date="2023-07" db="EMBL/GenBank/DDBJ databases">
        <title>Identification of Pectobacterium versatile causing blackleg of potato from New York State with a whole genome sequencing approach.</title>
        <authorList>
            <person name="Ma X."/>
            <person name="Swingle B."/>
        </authorList>
    </citation>
    <scope>NUCLEOTIDE SEQUENCE [LARGE SCALE GENOMIC DNA]</scope>
    <source>
        <strain evidence="11">NY1588A</strain>
    </source>
</reference>
<name>A0A0H3HYW6_PECPM</name>
<accession>A0A0H3HYW6</accession>
<dbReference type="GO" id="GO:0015171">
    <property type="term" value="F:amino acid transmembrane transporter activity"/>
    <property type="evidence" value="ECO:0007669"/>
    <property type="project" value="TreeGrafter"/>
</dbReference>
<evidence type="ECO:0000256" key="3">
    <source>
        <dbReference type="ARBA" id="ARBA00022692"/>
    </source>
</evidence>
<dbReference type="GO" id="GO:0005886">
    <property type="term" value="C:plasma membrane"/>
    <property type="evidence" value="ECO:0007669"/>
    <property type="project" value="UniProtKB-SubCell"/>
</dbReference>
<protein>
    <submittedName>
        <fullName evidence="9">LysE family translocator</fullName>
    </submittedName>
    <submittedName>
        <fullName evidence="8">Lysine exporter protein (LYSE/YGGA)</fullName>
    </submittedName>
</protein>
<evidence type="ECO:0000256" key="2">
    <source>
        <dbReference type="ARBA" id="ARBA00022475"/>
    </source>
</evidence>
<gene>
    <name evidence="8" type="ordered locus">W5S_0452</name>
    <name evidence="9" type="ORF">F6Q06_14875</name>
</gene>
<comment type="subcellular location">
    <subcellularLocation>
        <location evidence="1">Cell membrane</location>
        <topology evidence="1">Multi-pass membrane protein</topology>
    </subcellularLocation>
</comment>
<feature type="transmembrane region" description="Helical" evidence="7">
    <location>
        <begin position="6"/>
        <end position="29"/>
    </location>
</feature>
<dbReference type="PANTHER" id="PTHR30086">
    <property type="entry name" value="ARGININE EXPORTER PROTEIN ARGO"/>
    <property type="match status" value="1"/>
</dbReference>
<keyword evidence="2" id="KW-1003">Cell membrane</keyword>
<evidence type="ECO:0000256" key="4">
    <source>
        <dbReference type="ARBA" id="ARBA00022970"/>
    </source>
</evidence>
<evidence type="ECO:0000313" key="9">
    <source>
        <dbReference type="EMBL" id="MBI0555761.1"/>
    </source>
</evidence>
<keyword evidence="6 7" id="KW-0472">Membrane</keyword>
<dbReference type="STRING" id="1905730.W5S_0452"/>